<dbReference type="CDD" id="cd09271">
    <property type="entry name" value="RNase_H2-C"/>
    <property type="match status" value="1"/>
</dbReference>
<reference evidence="2 3" key="1">
    <citation type="journal article" date="2016" name="Mol. Biol. Evol.">
        <title>Comparative Genomics of Early-Diverging Mushroom-Forming Fungi Provides Insights into the Origins of Lignocellulose Decay Capabilities.</title>
        <authorList>
            <person name="Nagy L.G."/>
            <person name="Riley R."/>
            <person name="Tritt A."/>
            <person name="Adam C."/>
            <person name="Daum C."/>
            <person name="Floudas D."/>
            <person name="Sun H."/>
            <person name="Yadav J.S."/>
            <person name="Pangilinan J."/>
            <person name="Larsson K.H."/>
            <person name="Matsuura K."/>
            <person name="Barry K."/>
            <person name="Labutti K."/>
            <person name="Kuo R."/>
            <person name="Ohm R.A."/>
            <person name="Bhattacharya S.S."/>
            <person name="Shirouzu T."/>
            <person name="Yoshinaga Y."/>
            <person name="Martin F.M."/>
            <person name="Grigoriev I.V."/>
            <person name="Hibbett D.S."/>
        </authorList>
    </citation>
    <scope>NUCLEOTIDE SEQUENCE [LARGE SCALE GENOMIC DNA]</scope>
    <source>
        <strain evidence="2 3">HHB12029</strain>
    </source>
</reference>
<dbReference type="AlphaFoldDB" id="A0A165C303"/>
<feature type="non-terminal residue" evidence="2">
    <location>
        <position position="208"/>
    </location>
</feature>
<evidence type="ECO:0000256" key="1">
    <source>
        <dbReference type="SAM" id="MobiDB-lite"/>
    </source>
</evidence>
<gene>
    <name evidence="2" type="ORF">EXIGLDRAFT_779393</name>
</gene>
<dbReference type="EMBL" id="KV426372">
    <property type="protein sequence ID" value="KZV81720.1"/>
    <property type="molecule type" value="Genomic_DNA"/>
</dbReference>
<organism evidence="2 3">
    <name type="scientific">Exidia glandulosa HHB12029</name>
    <dbReference type="NCBI Taxonomy" id="1314781"/>
    <lineage>
        <taxon>Eukaryota</taxon>
        <taxon>Fungi</taxon>
        <taxon>Dikarya</taxon>
        <taxon>Basidiomycota</taxon>
        <taxon>Agaricomycotina</taxon>
        <taxon>Agaricomycetes</taxon>
        <taxon>Auriculariales</taxon>
        <taxon>Exidiaceae</taxon>
        <taxon>Exidia</taxon>
    </lineage>
</organism>
<feature type="region of interest" description="Disordered" evidence="1">
    <location>
        <begin position="1"/>
        <end position="20"/>
    </location>
</feature>
<evidence type="ECO:0000313" key="3">
    <source>
        <dbReference type="Proteomes" id="UP000077266"/>
    </source>
</evidence>
<dbReference type="STRING" id="1314781.A0A165C303"/>
<feature type="region of interest" description="Disordered" evidence="1">
    <location>
        <begin position="90"/>
        <end position="145"/>
    </location>
</feature>
<dbReference type="Proteomes" id="UP000077266">
    <property type="component" value="Unassembled WGS sequence"/>
</dbReference>
<dbReference type="Gene3D" id="2.40.128.680">
    <property type="match status" value="1"/>
</dbReference>
<sequence length="208" mass="22271">MSDATLSIKPSGPLPDASPSLMPFHIAHTGPAPLSTYFRVKTTPAGVAEDGTPTRERHVASFRGRTVEGTRVALPEGYVGLVLQSDAQASTLTASSHARRPPSPTKPKKAFTKSKGRKTRSSTVRDEPEPEPEPVEAMPDAMDLDAPLPADEASLDVEIPADAVATRQLTPAGKFDSFLVWGADYAVDEGFDDYIRSLKEWTSLAAEV</sequence>
<feature type="compositionally biased region" description="Low complexity" evidence="1">
    <location>
        <begin position="136"/>
        <end position="145"/>
    </location>
</feature>
<dbReference type="InParanoid" id="A0A165C303"/>
<keyword evidence="3" id="KW-1185">Reference proteome</keyword>
<dbReference type="OrthoDB" id="6222486at2759"/>
<dbReference type="Pfam" id="PF08615">
    <property type="entry name" value="RNase_H2_suC"/>
    <property type="match status" value="1"/>
</dbReference>
<protein>
    <submittedName>
        <fullName evidence="2">Ribonuclease H1 small subunit</fullName>
    </submittedName>
</protein>
<name>A0A165C303_EXIGL</name>
<dbReference type="InterPro" id="IPR013924">
    <property type="entry name" value="RNase_H2_suC"/>
</dbReference>
<proteinExistence type="predicted"/>
<dbReference type="GO" id="GO:0006401">
    <property type="term" value="P:RNA catabolic process"/>
    <property type="evidence" value="ECO:0007669"/>
    <property type="project" value="InterPro"/>
</dbReference>
<evidence type="ECO:0000313" key="2">
    <source>
        <dbReference type="EMBL" id="KZV81720.1"/>
    </source>
</evidence>
<dbReference type="PANTHER" id="PTHR47204:SF1">
    <property type="entry name" value="RIBONUCLEASE H2 SUBUNIT C"/>
    <property type="match status" value="1"/>
</dbReference>
<dbReference type="PANTHER" id="PTHR47204">
    <property type="entry name" value="OS02G0168900 PROTEIN"/>
    <property type="match status" value="1"/>
</dbReference>
<feature type="compositionally biased region" description="Basic residues" evidence="1">
    <location>
        <begin position="106"/>
        <end position="120"/>
    </location>
</feature>
<dbReference type="GO" id="GO:0032299">
    <property type="term" value="C:ribonuclease H2 complex"/>
    <property type="evidence" value="ECO:0007669"/>
    <property type="project" value="InterPro"/>
</dbReference>
<accession>A0A165C303</accession>